<keyword evidence="1" id="KW-0223">Dioxygenase</keyword>
<protein>
    <submittedName>
        <fullName evidence="1">Phytanoyl-CoA dioxygenase family protein</fullName>
    </submittedName>
</protein>
<evidence type="ECO:0000313" key="1">
    <source>
        <dbReference type="EMBL" id="AOY83459.1"/>
    </source>
</evidence>
<dbReference type="Pfam" id="PF05721">
    <property type="entry name" value="PhyH"/>
    <property type="match status" value="1"/>
</dbReference>
<dbReference type="PANTHER" id="PTHR20883">
    <property type="entry name" value="PHYTANOYL-COA DIOXYGENASE DOMAIN CONTAINING 1"/>
    <property type="match status" value="1"/>
</dbReference>
<sequence>MINNSNVETNKEKICTTRPLSKEQIAQYHDEGFLIVPNFFDPEEVAPIKQALQPDSELSGIWTQYVDNHGTTWVDSHGHLNQQLAWIELGDSLLSVIPRTVRMVNAVEVLLGGLECYHWHSKITVKNPHTQAWIEWHQGYGGWYNDGCLYPDFVTSTVAIDKNTKENGCLQVIKKSHLMGRLDHKVFDGGGGALRIDSEWMDTIIDRLGIIYCELEPGDALFIHANTIHCSGYNQTDLPRTTLTCHYNARSNEPFCLERVPHRRYRFLERLPDTSIIEKNYSSVLNSQVFMKKTFDKIITYGMDPEK</sequence>
<dbReference type="PANTHER" id="PTHR20883:SF48">
    <property type="entry name" value="ECTOINE DIOXYGENASE"/>
    <property type="match status" value="1"/>
</dbReference>
<dbReference type="AlphaFoldDB" id="A0A1D9G732"/>
<proteinExistence type="predicted"/>
<name>A0A1D9G732_MOOP1</name>
<dbReference type="InterPro" id="IPR008775">
    <property type="entry name" value="Phytyl_CoA_dOase-like"/>
</dbReference>
<gene>
    <name evidence="1" type="ORF">BJP36_29630</name>
</gene>
<evidence type="ECO:0000313" key="2">
    <source>
        <dbReference type="Proteomes" id="UP000176944"/>
    </source>
</evidence>
<dbReference type="GO" id="GO:0005506">
    <property type="term" value="F:iron ion binding"/>
    <property type="evidence" value="ECO:0007669"/>
    <property type="project" value="UniProtKB-ARBA"/>
</dbReference>
<accession>A0A1D9G732</accession>
<organism evidence="1 2">
    <name type="scientific">Moorena producens (strain JHB)</name>
    <dbReference type="NCBI Taxonomy" id="1454205"/>
    <lineage>
        <taxon>Bacteria</taxon>
        <taxon>Bacillati</taxon>
        <taxon>Cyanobacteriota</taxon>
        <taxon>Cyanophyceae</taxon>
        <taxon>Coleofasciculales</taxon>
        <taxon>Coleofasciculaceae</taxon>
        <taxon>Moorena</taxon>
    </lineage>
</organism>
<dbReference type="EMBL" id="CP017708">
    <property type="protein sequence ID" value="AOY83459.1"/>
    <property type="molecule type" value="Genomic_DNA"/>
</dbReference>
<dbReference type="GO" id="GO:0016706">
    <property type="term" value="F:2-oxoglutarate-dependent dioxygenase activity"/>
    <property type="evidence" value="ECO:0007669"/>
    <property type="project" value="UniProtKB-ARBA"/>
</dbReference>
<reference evidence="2" key="1">
    <citation type="submission" date="2016-10" db="EMBL/GenBank/DDBJ databases">
        <title>Comparative genomics uncovers the prolific and rare metabolic potential of the cyanobacterial genus Moorea.</title>
        <authorList>
            <person name="Leao T."/>
            <person name="Castelao G."/>
            <person name="Korobeynikov A."/>
            <person name="Monroe E.A."/>
            <person name="Podell S."/>
            <person name="Glukhov E."/>
            <person name="Allen E."/>
            <person name="Gerwick W.H."/>
            <person name="Gerwick L."/>
        </authorList>
    </citation>
    <scope>NUCLEOTIDE SEQUENCE [LARGE SCALE GENOMIC DNA]</scope>
    <source>
        <strain evidence="2">JHB</strain>
    </source>
</reference>
<dbReference type="Gene3D" id="2.60.120.620">
    <property type="entry name" value="q2cbj1_9rhob like domain"/>
    <property type="match status" value="1"/>
</dbReference>
<dbReference type="SUPFAM" id="SSF51197">
    <property type="entry name" value="Clavaminate synthase-like"/>
    <property type="match status" value="1"/>
</dbReference>
<dbReference type="Proteomes" id="UP000176944">
    <property type="component" value="Chromosome"/>
</dbReference>
<keyword evidence="1" id="KW-0560">Oxidoreductase</keyword>